<keyword evidence="3 4" id="KW-0119">Carbohydrate metabolism</keyword>
<dbReference type="Pfam" id="PF01370">
    <property type="entry name" value="Epimerase"/>
    <property type="match status" value="1"/>
</dbReference>
<feature type="binding site" evidence="4">
    <location>
        <position position="185"/>
    </location>
    <ligand>
        <name>substrate</name>
    </ligand>
</feature>
<proteinExistence type="inferred from homology"/>
<dbReference type="InterPro" id="IPR036291">
    <property type="entry name" value="NAD(P)-bd_dom_sf"/>
</dbReference>
<dbReference type="UniPathway" id="UPA00356">
    <property type="reaction ID" value="UER00440"/>
</dbReference>
<feature type="binding site" evidence="4">
    <location>
        <begin position="10"/>
        <end position="11"/>
    </location>
    <ligand>
        <name>NADP(+)</name>
        <dbReference type="ChEBI" id="CHEBI:58349"/>
    </ligand>
</feature>
<evidence type="ECO:0000256" key="3">
    <source>
        <dbReference type="ARBA" id="ARBA00023277"/>
    </source>
</evidence>
<protein>
    <recommendedName>
        <fullName evidence="4">ADP-L-glycero-D-manno-heptose-6-epimerase</fullName>
        <ecNumber evidence="4">5.1.3.20</ecNumber>
    </recommendedName>
    <alternativeName>
        <fullName evidence="4">ADP-L-glycero-beta-D-manno-heptose-6-epimerase</fullName>
        <shortName evidence="4">ADP-glyceromanno-heptose 6-epimerase</shortName>
        <shortName evidence="4">ADP-hep 6-epimerase</shortName>
        <shortName evidence="4">AGME</shortName>
    </alternativeName>
</protein>
<name>A0A318N019_9PROT</name>
<comment type="function">
    <text evidence="4">Catalyzes the interconversion between ADP-D-glycero-beta-D-manno-heptose and ADP-L-glycero-beta-D-manno-heptose via an epimerization at carbon 6 of the heptose.</text>
</comment>
<dbReference type="SUPFAM" id="SSF51735">
    <property type="entry name" value="NAD(P)-binding Rossmann-fold domains"/>
    <property type="match status" value="1"/>
</dbReference>
<feature type="binding site" evidence="4">
    <location>
        <position position="146"/>
    </location>
    <ligand>
        <name>NADP(+)</name>
        <dbReference type="ChEBI" id="CHEBI:58349"/>
    </ligand>
</feature>
<feature type="binding site" evidence="4">
    <location>
        <position position="174"/>
    </location>
    <ligand>
        <name>substrate</name>
    </ligand>
</feature>
<accession>A0A318N019</accession>
<dbReference type="EMBL" id="QGLT01000006">
    <property type="protein sequence ID" value="PXY98887.1"/>
    <property type="molecule type" value="Genomic_DNA"/>
</dbReference>
<sequence>MIIITGATGFIGSCLQARLYDLKEKTVVIDWLGDEGKWRNIANHVPTDLIFPEYIDDFLVQHCKVIRAVIHLGAISETTARDGDLVWKTNVNLSKKLWHWCALNQVRFIYASSAATYGGANQLEEFTDEPNHIADLKPLNLYGWSKQVFDRFVLEQVRNHQPVPPQWAGLKFFNVYGPNEYHKGKMISVVKVKFDDIQKGGVPRLFKSDRDGLTDGAQARDFIWVGDVIEIILWLLNNPDVNGIYNCGTGQARTYLDLAYAVCDAVGCKREVEFIDMPQSLQGQYQYFTQADMTRLKVVGYQRAFTSLEEGISKYIQDYLLRPDPYL</sequence>
<comment type="pathway">
    <text evidence="4">Nucleotide-sugar biosynthesis; ADP-L-glycero-beta-D-manno-heptose biosynthesis; ADP-L-glycero-beta-D-manno-heptose from D-glycero-beta-D-manno-heptose 7-phosphate: step 4/4.</text>
</comment>
<evidence type="ECO:0000256" key="1">
    <source>
        <dbReference type="ARBA" id="ARBA00022857"/>
    </source>
</evidence>
<keyword evidence="1 4" id="KW-0521">NADP</keyword>
<feature type="domain" description="NAD-dependent epimerase/dehydratase" evidence="5">
    <location>
        <begin position="2"/>
        <end position="248"/>
    </location>
</feature>
<dbReference type="HAMAP" id="MF_01601">
    <property type="entry name" value="Heptose_epimerase"/>
    <property type="match status" value="1"/>
</dbReference>
<organism evidence="6 7">
    <name type="scientific">Commensalibacter melissae</name>
    <dbReference type="NCBI Taxonomy" id="2070537"/>
    <lineage>
        <taxon>Bacteria</taxon>
        <taxon>Pseudomonadati</taxon>
        <taxon>Pseudomonadota</taxon>
        <taxon>Alphaproteobacteria</taxon>
        <taxon>Acetobacterales</taxon>
        <taxon>Acetobacteraceae</taxon>
    </lineage>
</organism>
<evidence type="ECO:0000313" key="7">
    <source>
        <dbReference type="Proteomes" id="UP000247565"/>
    </source>
</evidence>
<dbReference type="GO" id="GO:0005975">
    <property type="term" value="P:carbohydrate metabolic process"/>
    <property type="evidence" value="ECO:0007669"/>
    <property type="project" value="UniProtKB-UniRule"/>
</dbReference>
<dbReference type="InterPro" id="IPR001509">
    <property type="entry name" value="Epimerase_deHydtase"/>
</dbReference>
<evidence type="ECO:0000313" key="6">
    <source>
        <dbReference type="EMBL" id="PXY98887.1"/>
    </source>
</evidence>
<dbReference type="NCBIfam" id="TIGR02197">
    <property type="entry name" value="heptose_epim"/>
    <property type="match status" value="1"/>
</dbReference>
<comment type="domain">
    <text evidence="4">Contains a large N-terminal NADP-binding domain, and a smaller C-terminal substrate-binding domain.</text>
</comment>
<dbReference type="PANTHER" id="PTHR43103">
    <property type="entry name" value="NUCLEOSIDE-DIPHOSPHATE-SUGAR EPIMERASE"/>
    <property type="match status" value="1"/>
</dbReference>
<dbReference type="Proteomes" id="UP000247565">
    <property type="component" value="Unassembled WGS sequence"/>
</dbReference>
<comment type="subunit">
    <text evidence="4">Homopentamer.</text>
</comment>
<comment type="caution">
    <text evidence="4">Lacks conserved residue(s) required for the propagation of feature annotation.</text>
</comment>
<dbReference type="AlphaFoldDB" id="A0A318N019"/>
<dbReference type="PANTHER" id="PTHR43103:SF3">
    <property type="entry name" value="ADP-L-GLYCERO-D-MANNO-HEPTOSE-6-EPIMERASE"/>
    <property type="match status" value="1"/>
</dbReference>
<dbReference type="GO" id="GO:0097171">
    <property type="term" value="P:ADP-L-glycero-beta-D-manno-heptose biosynthetic process"/>
    <property type="evidence" value="ECO:0007669"/>
    <property type="project" value="UniProtKB-UniPathway"/>
</dbReference>
<evidence type="ECO:0000256" key="4">
    <source>
        <dbReference type="HAMAP-Rule" id="MF_01601"/>
    </source>
</evidence>
<reference evidence="6 7" key="1">
    <citation type="submission" date="2018-05" db="EMBL/GenBank/DDBJ databases">
        <title>Reference genomes for bee gut microbiota database.</title>
        <authorList>
            <person name="Ellegaard K.M."/>
        </authorList>
    </citation>
    <scope>NUCLEOTIDE SEQUENCE [LARGE SCALE GENOMIC DNA]</scope>
    <source>
        <strain evidence="6 7">ESL0284</strain>
    </source>
</reference>
<feature type="binding site" evidence="4">
    <location>
        <begin position="206"/>
        <end position="209"/>
    </location>
    <ligand>
        <name>substrate</name>
    </ligand>
</feature>
<feature type="binding site" evidence="4">
    <location>
        <position position="175"/>
    </location>
    <ligand>
        <name>NADP(+)</name>
        <dbReference type="ChEBI" id="CHEBI:58349"/>
    </ligand>
</feature>
<gene>
    <name evidence="6" type="primary">rfaD</name>
    <name evidence="4" type="synonym">hldD</name>
    <name evidence="6" type="ORF">DK869_08400</name>
</gene>
<comment type="cofactor">
    <cofactor evidence="4">
        <name>NADP(+)</name>
        <dbReference type="ChEBI" id="CHEBI:58349"/>
    </cofactor>
    <text evidence="4">Binds 1 NADP(+) per subunit.</text>
</comment>
<dbReference type="Gene3D" id="3.90.25.10">
    <property type="entry name" value="UDP-galactose 4-epimerase, domain 1"/>
    <property type="match status" value="1"/>
</dbReference>
<dbReference type="GO" id="GO:0008712">
    <property type="term" value="F:ADP-glyceromanno-heptose 6-epimerase activity"/>
    <property type="evidence" value="ECO:0007669"/>
    <property type="project" value="UniProtKB-UniRule"/>
</dbReference>
<feature type="binding site" evidence="4">
    <location>
        <position position="37"/>
    </location>
    <ligand>
        <name>NADP(+)</name>
        <dbReference type="ChEBI" id="CHEBI:58349"/>
    </ligand>
</feature>
<feature type="binding site" evidence="4">
    <location>
        <begin position="72"/>
        <end position="76"/>
    </location>
    <ligand>
        <name>NADP(+)</name>
        <dbReference type="ChEBI" id="CHEBI:58349"/>
    </ligand>
</feature>
<feature type="active site" description="Proton acceptor" evidence="4">
    <location>
        <position position="142"/>
    </location>
</feature>
<dbReference type="InterPro" id="IPR011912">
    <property type="entry name" value="Heptose_epim"/>
</dbReference>
<feature type="active site" description="Proton acceptor" evidence="4">
    <location>
        <position position="183"/>
    </location>
</feature>
<feature type="binding site" evidence="4">
    <location>
        <begin position="30"/>
        <end position="31"/>
    </location>
    <ligand>
        <name>NADP(+)</name>
        <dbReference type="ChEBI" id="CHEBI:58349"/>
    </ligand>
</feature>
<feature type="binding site" evidence="4">
    <location>
        <position position="183"/>
    </location>
    <ligand>
        <name>NADP(+)</name>
        <dbReference type="ChEBI" id="CHEBI:58349"/>
    </ligand>
</feature>
<feature type="binding site" evidence="4">
    <location>
        <position position="285"/>
    </location>
    <ligand>
        <name>substrate</name>
    </ligand>
</feature>
<evidence type="ECO:0000259" key="5">
    <source>
        <dbReference type="Pfam" id="PF01370"/>
    </source>
</evidence>
<comment type="catalytic activity">
    <reaction evidence="4">
        <text>ADP-D-glycero-beta-D-manno-heptose = ADP-L-glycero-beta-D-manno-heptose</text>
        <dbReference type="Rhea" id="RHEA:17577"/>
        <dbReference type="ChEBI" id="CHEBI:59967"/>
        <dbReference type="ChEBI" id="CHEBI:61506"/>
        <dbReference type="EC" id="5.1.3.20"/>
    </reaction>
</comment>
<dbReference type="OrthoDB" id="9801785at2"/>
<keyword evidence="2 4" id="KW-0413">Isomerase</keyword>
<comment type="caution">
    <text evidence="6">The sequence shown here is derived from an EMBL/GenBank/DDBJ whole genome shotgun (WGS) entry which is preliminary data.</text>
</comment>
<keyword evidence="7" id="KW-1185">Reference proteome</keyword>
<dbReference type="RefSeq" id="WP_110439568.1">
    <property type="nucleotide sequence ID" value="NZ_CP046393.1"/>
</dbReference>
<evidence type="ECO:0000256" key="2">
    <source>
        <dbReference type="ARBA" id="ARBA00023235"/>
    </source>
</evidence>
<dbReference type="EC" id="5.1.3.20" evidence="4"/>
<feature type="binding site" evidence="4">
    <location>
        <position position="220"/>
    </location>
    <ligand>
        <name>substrate</name>
    </ligand>
</feature>
<dbReference type="Gene3D" id="3.40.50.720">
    <property type="entry name" value="NAD(P)-binding Rossmann-like Domain"/>
    <property type="match status" value="1"/>
</dbReference>
<comment type="similarity">
    <text evidence="4">Belongs to the NAD(P)-dependent epimerase/dehydratase family. HldD subfamily.</text>
</comment>
<dbReference type="GO" id="GO:0050661">
    <property type="term" value="F:NADP binding"/>
    <property type="evidence" value="ECO:0007669"/>
    <property type="project" value="InterPro"/>
</dbReference>